<dbReference type="PANTHER" id="PTHR38733:SF1">
    <property type="entry name" value="TYPE IV METHYL-DIRECTED RESTRICTION ENZYME ECOKMCRBC"/>
    <property type="match status" value="1"/>
</dbReference>
<name>A0ABN0VL87_9GAMM</name>
<dbReference type="RefSeq" id="WP_201504265.1">
    <property type="nucleotide sequence ID" value="NZ_BAAAFR010000001.1"/>
</dbReference>
<proteinExistence type="predicted"/>
<keyword evidence="2" id="KW-1185">Reference proteome</keyword>
<protein>
    <recommendedName>
        <fullName evidence="3">Restriction endonuclease</fullName>
    </recommendedName>
</protein>
<organism evidence="1 2">
    <name type="scientific">Psychrobacter aestuarii</name>
    <dbReference type="NCBI Taxonomy" id="556327"/>
    <lineage>
        <taxon>Bacteria</taxon>
        <taxon>Pseudomonadati</taxon>
        <taxon>Pseudomonadota</taxon>
        <taxon>Gammaproteobacteria</taxon>
        <taxon>Moraxellales</taxon>
        <taxon>Moraxellaceae</taxon>
        <taxon>Psychrobacter</taxon>
    </lineage>
</organism>
<evidence type="ECO:0000313" key="2">
    <source>
        <dbReference type="Proteomes" id="UP001501787"/>
    </source>
</evidence>
<evidence type="ECO:0008006" key="3">
    <source>
        <dbReference type="Google" id="ProtNLM"/>
    </source>
</evidence>
<evidence type="ECO:0000313" key="1">
    <source>
        <dbReference type="EMBL" id="GAA0308342.1"/>
    </source>
</evidence>
<accession>A0ABN0VL87</accession>
<dbReference type="EMBL" id="BAAAFR010000001">
    <property type="protein sequence ID" value="GAA0308342.1"/>
    <property type="molecule type" value="Genomic_DNA"/>
</dbReference>
<sequence length="464" mass="52922">MPMHRDTARVEHTQVMSVFEHQRLEAQDFADAHDFAWLLAKELPVFSISRVRGRWQLKIGHHIGMVLLPSGRVLEILPKRIAGQQQHEDKATAVQRGRQWVSCMLADLSGQRVQQRHYRQFARPLTPMDAQPPLSTWLPHQFLQQLSAYRPAAAYMTAEVNDTRLQGKLMLREHLQKNAHQPHKFACQVSRRSHNTLVNRFINSALQLLDALMTTRFAKTSVALQWQRARHYWQRIDCLSVSERQQLAVSYQLAQRHIRTEPLSGQARLAAQQLLTLSHWLLTHQPPRTPSGSVFAAQGRDNMPLRLCILLNMNHAFEQWVSGCVQNQLSAHAPEAQYRVQYQPRARWLQDTAGQAHLTVQPDVVVSSRRDGQQTYSHVIDVKWKYVPHASLVGVQDAYQLMSYAAAYDAPTAWLVYPVLCPTAPTALTLARTPTKANTPTLWLIPFDVLQGRLMLEGTDAVDG</sequence>
<dbReference type="Pfam" id="PF10117">
    <property type="entry name" value="McrBC"/>
    <property type="match status" value="2"/>
</dbReference>
<reference evidence="1 2" key="1">
    <citation type="journal article" date="2019" name="Int. J. Syst. Evol. Microbiol.">
        <title>The Global Catalogue of Microorganisms (GCM) 10K type strain sequencing project: providing services to taxonomists for standard genome sequencing and annotation.</title>
        <authorList>
            <consortium name="The Broad Institute Genomics Platform"/>
            <consortium name="The Broad Institute Genome Sequencing Center for Infectious Disease"/>
            <person name="Wu L."/>
            <person name="Ma J."/>
        </authorList>
    </citation>
    <scope>NUCLEOTIDE SEQUENCE [LARGE SCALE GENOMIC DNA]</scope>
    <source>
        <strain evidence="1 2">JCM 16343</strain>
    </source>
</reference>
<dbReference type="InterPro" id="IPR019292">
    <property type="entry name" value="McrC"/>
</dbReference>
<dbReference type="Proteomes" id="UP001501787">
    <property type="component" value="Unassembled WGS sequence"/>
</dbReference>
<dbReference type="PANTHER" id="PTHR38733">
    <property type="entry name" value="PROTEIN MCRC"/>
    <property type="match status" value="1"/>
</dbReference>
<gene>
    <name evidence="1" type="ORF">GCM10009129_01810</name>
</gene>
<comment type="caution">
    <text evidence="1">The sequence shown here is derived from an EMBL/GenBank/DDBJ whole genome shotgun (WGS) entry which is preliminary data.</text>
</comment>